<protein>
    <submittedName>
        <fullName evidence="1">Uncharacterized protein</fullName>
    </submittedName>
</protein>
<dbReference type="STRING" id="504798.SAMN05421871_102304"/>
<dbReference type="Proteomes" id="UP000199651">
    <property type="component" value="Unassembled WGS sequence"/>
</dbReference>
<reference evidence="2" key="1">
    <citation type="submission" date="2016-10" db="EMBL/GenBank/DDBJ databases">
        <authorList>
            <person name="Varghese N."/>
            <person name="Submissions S."/>
        </authorList>
    </citation>
    <scope>NUCLEOTIDE SEQUENCE [LARGE SCALE GENOMIC DNA]</scope>
    <source>
        <strain evidence="2">IBRC-M 10655</strain>
    </source>
</reference>
<proteinExistence type="predicted"/>
<evidence type="ECO:0000313" key="2">
    <source>
        <dbReference type="Proteomes" id="UP000199651"/>
    </source>
</evidence>
<evidence type="ECO:0000313" key="1">
    <source>
        <dbReference type="EMBL" id="SDO89148.1"/>
    </source>
</evidence>
<organism evidence="1 2">
    <name type="scientific">Actinokineospora alba</name>
    <dbReference type="NCBI Taxonomy" id="504798"/>
    <lineage>
        <taxon>Bacteria</taxon>
        <taxon>Bacillati</taxon>
        <taxon>Actinomycetota</taxon>
        <taxon>Actinomycetes</taxon>
        <taxon>Pseudonocardiales</taxon>
        <taxon>Pseudonocardiaceae</taxon>
        <taxon>Actinokineospora</taxon>
    </lineage>
</organism>
<name>A0A1H0N914_9PSEU</name>
<dbReference type="EMBL" id="FNJB01000005">
    <property type="protein sequence ID" value="SDO89148.1"/>
    <property type="molecule type" value="Genomic_DNA"/>
</dbReference>
<keyword evidence="2" id="KW-1185">Reference proteome</keyword>
<dbReference type="RefSeq" id="WP_091374987.1">
    <property type="nucleotide sequence ID" value="NZ_FNDV01000002.1"/>
</dbReference>
<dbReference type="OrthoDB" id="3697028at2"/>
<gene>
    <name evidence="1" type="ORF">SAMN05192558_105254</name>
</gene>
<dbReference type="AlphaFoldDB" id="A0A1H0N914"/>
<sequence length="149" mass="16089">MVPSARELAHDLVETLAPEELPSFALVAEPYLTDPRRAEKQLRDHDDPMGFGLGDALAMATPVIALVSGSVVTALSDSVAASVRDAGGKLVRKLTRKKELPPAQEWTPEQLDEIREVALARALDLGMKKAKAETLADALVGALLRRRDK</sequence>
<accession>A0A1H0N914</accession>